<evidence type="ECO:0000256" key="1">
    <source>
        <dbReference type="SAM" id="MobiDB-lite"/>
    </source>
</evidence>
<proteinExistence type="predicted"/>
<dbReference type="WBParaSite" id="HPLM_0001067101-mRNA-1">
    <property type="protein sequence ID" value="HPLM_0001067101-mRNA-1"/>
    <property type="gene ID" value="HPLM_0001067101"/>
</dbReference>
<dbReference type="AlphaFoldDB" id="A0A0N4WIA0"/>
<feature type="region of interest" description="Disordered" evidence="1">
    <location>
        <begin position="56"/>
        <end position="78"/>
    </location>
</feature>
<gene>
    <name evidence="2" type="ORF">HPLM_LOCUS10663</name>
</gene>
<protein>
    <submittedName>
        <fullName evidence="2 4">Uncharacterized protein</fullName>
    </submittedName>
</protein>
<dbReference type="EMBL" id="UZAF01017352">
    <property type="protein sequence ID" value="VDO40789.1"/>
    <property type="molecule type" value="Genomic_DNA"/>
</dbReference>
<evidence type="ECO:0000313" key="3">
    <source>
        <dbReference type="Proteomes" id="UP000268014"/>
    </source>
</evidence>
<reference evidence="4" key="1">
    <citation type="submission" date="2017-02" db="UniProtKB">
        <authorList>
            <consortium name="WormBaseParasite"/>
        </authorList>
    </citation>
    <scope>IDENTIFICATION</scope>
</reference>
<sequence length="78" mass="8966">MDLRRFLDQDVMFAVLVELGFQHKYQHSNGQGGTTYAGLQIAEENNMTKKKVSILDEHGRENSEEQQKRINVAKSTKK</sequence>
<dbReference type="Proteomes" id="UP000268014">
    <property type="component" value="Unassembled WGS sequence"/>
</dbReference>
<evidence type="ECO:0000313" key="2">
    <source>
        <dbReference type="EMBL" id="VDO40789.1"/>
    </source>
</evidence>
<feature type="compositionally biased region" description="Basic and acidic residues" evidence="1">
    <location>
        <begin position="56"/>
        <end position="68"/>
    </location>
</feature>
<accession>A0A0N4WIA0</accession>
<organism evidence="4">
    <name type="scientific">Haemonchus placei</name>
    <name type="common">Barber's pole worm</name>
    <dbReference type="NCBI Taxonomy" id="6290"/>
    <lineage>
        <taxon>Eukaryota</taxon>
        <taxon>Metazoa</taxon>
        <taxon>Ecdysozoa</taxon>
        <taxon>Nematoda</taxon>
        <taxon>Chromadorea</taxon>
        <taxon>Rhabditida</taxon>
        <taxon>Rhabditina</taxon>
        <taxon>Rhabditomorpha</taxon>
        <taxon>Strongyloidea</taxon>
        <taxon>Trichostrongylidae</taxon>
        <taxon>Haemonchus</taxon>
    </lineage>
</organism>
<keyword evidence="3" id="KW-1185">Reference proteome</keyword>
<name>A0A0N4WIA0_HAEPC</name>
<evidence type="ECO:0000313" key="4">
    <source>
        <dbReference type="WBParaSite" id="HPLM_0001067101-mRNA-1"/>
    </source>
</evidence>
<reference evidence="2 3" key="2">
    <citation type="submission" date="2018-11" db="EMBL/GenBank/DDBJ databases">
        <authorList>
            <consortium name="Pathogen Informatics"/>
        </authorList>
    </citation>
    <scope>NUCLEOTIDE SEQUENCE [LARGE SCALE GENOMIC DNA]</scope>
    <source>
        <strain evidence="2 3">MHpl1</strain>
    </source>
</reference>